<dbReference type="InterPro" id="IPR020084">
    <property type="entry name" value="NUDIX_hydrolase_CS"/>
</dbReference>
<dbReference type="GO" id="GO:0005634">
    <property type="term" value="C:nucleus"/>
    <property type="evidence" value="ECO:0007669"/>
    <property type="project" value="TreeGrafter"/>
</dbReference>
<dbReference type="PRINTS" id="PR00502">
    <property type="entry name" value="NUDIXFAMILY"/>
</dbReference>
<protein>
    <recommendedName>
        <fullName evidence="6">Nudix hydrolase domain-containing protein</fullName>
    </recommendedName>
</protein>
<dbReference type="PANTHER" id="PTHR12629">
    <property type="entry name" value="DIPHOSPHOINOSITOL POLYPHOSPHATE PHOSPHOHYDROLASE"/>
    <property type="match status" value="1"/>
</dbReference>
<organism evidence="7 8">
    <name type="scientific">Pseudozyma flocculosa PF-1</name>
    <dbReference type="NCBI Taxonomy" id="1277687"/>
    <lineage>
        <taxon>Eukaryota</taxon>
        <taxon>Fungi</taxon>
        <taxon>Dikarya</taxon>
        <taxon>Basidiomycota</taxon>
        <taxon>Ustilaginomycotina</taxon>
        <taxon>Ustilaginomycetes</taxon>
        <taxon>Ustilaginales</taxon>
        <taxon>Ustilaginaceae</taxon>
        <taxon>Pseudozyma</taxon>
    </lineage>
</organism>
<evidence type="ECO:0000256" key="5">
    <source>
        <dbReference type="RuleBase" id="RU003476"/>
    </source>
</evidence>
<reference evidence="7 8" key="1">
    <citation type="journal article" date="2013" name="Plant Cell">
        <title>The transition from a phytopathogenic smut ancestor to an anamorphic biocontrol agent deciphered by comparative whole-genome analysis.</title>
        <authorList>
            <person name="Lefebvre F."/>
            <person name="Joly D.L."/>
            <person name="Labbe C."/>
            <person name="Teichmann B."/>
            <person name="Linning R."/>
            <person name="Belzile F."/>
            <person name="Bakkeren G."/>
            <person name="Belanger R.R."/>
        </authorList>
    </citation>
    <scope>NUCLEOTIDE SEQUENCE [LARGE SCALE GENOMIC DNA]</scope>
    <source>
        <strain evidence="7 8">PF-1</strain>
    </source>
</reference>
<keyword evidence="2" id="KW-0479">Metal-binding</keyword>
<dbReference type="GO" id="GO:0005737">
    <property type="term" value="C:cytoplasm"/>
    <property type="evidence" value="ECO:0007669"/>
    <property type="project" value="TreeGrafter"/>
</dbReference>
<comment type="similarity">
    <text evidence="5">Belongs to the Nudix hydrolase family.</text>
</comment>
<dbReference type="GO" id="GO:0000298">
    <property type="term" value="F:endopolyphosphatase activity"/>
    <property type="evidence" value="ECO:0007669"/>
    <property type="project" value="TreeGrafter"/>
</dbReference>
<dbReference type="InterPro" id="IPR047198">
    <property type="entry name" value="DDP-like_NUDIX"/>
</dbReference>
<dbReference type="GO" id="GO:1901909">
    <property type="term" value="P:diadenosine hexaphosphate catabolic process"/>
    <property type="evidence" value="ECO:0007669"/>
    <property type="project" value="TreeGrafter"/>
</dbReference>
<dbReference type="GO" id="GO:1901907">
    <property type="term" value="P:diadenosine pentaphosphate catabolic process"/>
    <property type="evidence" value="ECO:0007669"/>
    <property type="project" value="TreeGrafter"/>
</dbReference>
<dbReference type="GO" id="GO:0071543">
    <property type="term" value="P:diphosphoinositol polyphosphate metabolic process"/>
    <property type="evidence" value="ECO:0007669"/>
    <property type="project" value="TreeGrafter"/>
</dbReference>
<dbReference type="Pfam" id="PF00293">
    <property type="entry name" value="NUDIX"/>
    <property type="match status" value="1"/>
</dbReference>
<dbReference type="GO" id="GO:0008486">
    <property type="term" value="F:diphosphoinositol-polyphosphate diphosphatase activity"/>
    <property type="evidence" value="ECO:0007669"/>
    <property type="project" value="TreeGrafter"/>
</dbReference>
<keyword evidence="3 5" id="KW-0378">Hydrolase</keyword>
<dbReference type="Proteomes" id="UP000053664">
    <property type="component" value="Unassembled WGS sequence"/>
</dbReference>
<dbReference type="InterPro" id="IPR020476">
    <property type="entry name" value="Nudix_hydrolase"/>
</dbReference>
<evidence type="ECO:0000256" key="3">
    <source>
        <dbReference type="ARBA" id="ARBA00022801"/>
    </source>
</evidence>
<dbReference type="KEGG" id="pfp:PFL1_04053"/>
<evidence type="ECO:0000256" key="2">
    <source>
        <dbReference type="ARBA" id="ARBA00022723"/>
    </source>
</evidence>
<accession>A0A061HC79</accession>
<feature type="domain" description="Nudix hydrolase" evidence="6">
    <location>
        <begin position="7"/>
        <end position="178"/>
    </location>
</feature>
<dbReference type="GO" id="GO:1901911">
    <property type="term" value="P:adenosine 5'-(hexahydrogen pentaphosphate) catabolic process"/>
    <property type="evidence" value="ECO:0007669"/>
    <property type="project" value="TreeGrafter"/>
</dbReference>
<dbReference type="OrthoDB" id="2011998at2759"/>
<dbReference type="eggNOG" id="KOG2839">
    <property type="taxonomic scope" value="Eukaryota"/>
</dbReference>
<comment type="cofactor">
    <cofactor evidence="1">
        <name>Mg(2+)</name>
        <dbReference type="ChEBI" id="CHEBI:18420"/>
    </cofactor>
</comment>
<dbReference type="CDD" id="cd04666">
    <property type="entry name" value="NUDIX_DIPP2_like_Nudt4"/>
    <property type="match status" value="1"/>
</dbReference>
<evidence type="ECO:0000259" key="6">
    <source>
        <dbReference type="PROSITE" id="PS51462"/>
    </source>
</evidence>
<dbReference type="GO" id="GO:0034431">
    <property type="term" value="F:bis(5'-adenosyl)-hexaphosphatase activity"/>
    <property type="evidence" value="ECO:0007669"/>
    <property type="project" value="TreeGrafter"/>
</dbReference>
<evidence type="ECO:0000313" key="8">
    <source>
        <dbReference type="Proteomes" id="UP000053664"/>
    </source>
</evidence>
<gene>
    <name evidence="7" type="ORF">PFL1_04053</name>
</gene>
<dbReference type="InterPro" id="IPR015797">
    <property type="entry name" value="NUDIX_hydrolase-like_dom_sf"/>
</dbReference>
<sequence length="184" mass="20265">MKSYVQPRSVAVAIPYRVEAEAEAEAGAQGKAAQQAVTQHRVRVCLVSSRKHPGAFVLPKGGIEQGETSLQAAVRELYEEAGLRPSAVQSPSISSTAQADLVIADHKPHKKSPAQDPTSPGFVPRAIYTAHEVRVDGQQGQLPQWPEQDERTRQWFSLDEALDRTRWRKDIATLLQLWARGIPA</sequence>
<dbReference type="SUPFAM" id="SSF55811">
    <property type="entry name" value="Nudix"/>
    <property type="match status" value="1"/>
</dbReference>
<dbReference type="PANTHER" id="PTHR12629:SF0">
    <property type="entry name" value="DIPHOSPHOINOSITOL-POLYPHOSPHATE DIPHOSPHATASE"/>
    <property type="match status" value="1"/>
</dbReference>
<evidence type="ECO:0000256" key="4">
    <source>
        <dbReference type="ARBA" id="ARBA00022842"/>
    </source>
</evidence>
<keyword evidence="4" id="KW-0460">Magnesium</keyword>
<dbReference type="PROSITE" id="PS00893">
    <property type="entry name" value="NUDIX_BOX"/>
    <property type="match status" value="1"/>
</dbReference>
<name>A0A061HC79_9BASI</name>
<dbReference type="EMBL" id="KE361635">
    <property type="protein sequence ID" value="EPQ28226.1"/>
    <property type="molecule type" value="Genomic_DNA"/>
</dbReference>
<evidence type="ECO:0000256" key="1">
    <source>
        <dbReference type="ARBA" id="ARBA00001946"/>
    </source>
</evidence>
<dbReference type="Gene3D" id="3.90.79.10">
    <property type="entry name" value="Nucleoside Triphosphate Pyrophosphohydrolase"/>
    <property type="match status" value="1"/>
</dbReference>
<evidence type="ECO:0000313" key="7">
    <source>
        <dbReference type="EMBL" id="EPQ28226.1"/>
    </source>
</evidence>
<dbReference type="GeneID" id="19318160"/>
<dbReference type="RefSeq" id="XP_007879768.1">
    <property type="nucleotide sequence ID" value="XM_007881577.1"/>
</dbReference>
<dbReference type="InterPro" id="IPR000086">
    <property type="entry name" value="NUDIX_hydrolase_dom"/>
</dbReference>
<dbReference type="GO" id="GO:0046872">
    <property type="term" value="F:metal ion binding"/>
    <property type="evidence" value="ECO:0007669"/>
    <property type="project" value="UniProtKB-KW"/>
</dbReference>
<dbReference type="AlphaFoldDB" id="A0A061HC79"/>
<proteinExistence type="inferred from homology"/>
<dbReference type="PROSITE" id="PS51462">
    <property type="entry name" value="NUDIX"/>
    <property type="match status" value="1"/>
</dbReference>
<dbReference type="HOGENOM" id="CLU_097772_0_0_1"/>
<dbReference type="GO" id="GO:0034432">
    <property type="term" value="F:bis(5'-adenosyl)-pentaphosphatase activity"/>
    <property type="evidence" value="ECO:0007669"/>
    <property type="project" value="TreeGrafter"/>
</dbReference>